<evidence type="ECO:0000313" key="13">
    <source>
        <dbReference type="Proteomes" id="UP000054404"/>
    </source>
</evidence>
<feature type="transmembrane region" description="Helical" evidence="9">
    <location>
        <begin position="83"/>
        <end position="102"/>
    </location>
</feature>
<feature type="transmembrane region" description="Helical" evidence="9">
    <location>
        <begin position="347"/>
        <end position="367"/>
    </location>
</feature>
<evidence type="ECO:0000256" key="3">
    <source>
        <dbReference type="ARBA" id="ARBA00022679"/>
    </source>
</evidence>
<proteinExistence type="predicted"/>
<evidence type="ECO:0000256" key="9">
    <source>
        <dbReference type="SAM" id="Phobius"/>
    </source>
</evidence>
<evidence type="ECO:0000256" key="6">
    <source>
        <dbReference type="ARBA" id="ARBA00023136"/>
    </source>
</evidence>
<sequence>MPGNTANSFSRPYRIRGLDGLRAIGALFVLVYHLLPSVGGAGFIGVDVFFVISGFLITALLLKEHDATGVIDLPSFLHRRYRRLLPAVVVMVVVTLALGRLISADAVTQARWQAFGALTGTYNWFQVANGSNYFEAQSPLLLNNMWSLAVEQQFYLVWPVVVMALLLGARRWVAGHGGAGAAERDARRAQIGVIAGIGVMSLTLHAWLAGGDVTRAYVGTDSHIFGLMIGAGIAFALPGIMTGRPRTASPLWGVGSWVALAGLTVLTFNVPDASWFYPWGMLLASALAGVAVRGILPDVVGTPSEALAGLLESRVMVWIGQRSYGIYLWHWPLWVLAVYHLHMPRPLAAALVLAVSVAAAHLSYTYVETPIRTMGLVAWVRSMGKLPTVTTAWLTTGALALAATFTVALVTSPDMTEAQAAVAAGKHALASHSAKPGDGAGEAGGAGGAGAAEPGGAAGTAAPEPSAKATPEPEPTAAPTPNTGADITIIGDSVTLAAAPALLETFPDAVVDGEVSRSIRVFKGIAEGYAAQGKLRGTVVISLGTNGAISVETARDIMDYLGPDRHVVWVTAAAPHAEWVPQSNATISQIAAEYPDRVRVADWAAIAAAHPEHLASDGIHPGGEGGAEYATEVKRAVDSF</sequence>
<dbReference type="Proteomes" id="UP001225576">
    <property type="component" value="Unassembled WGS sequence"/>
</dbReference>
<evidence type="ECO:0000256" key="7">
    <source>
        <dbReference type="ARBA" id="ARBA00023315"/>
    </source>
</evidence>
<dbReference type="EC" id="2.3.1.-" evidence="11 12"/>
<keyword evidence="3 11" id="KW-0808">Transferase</keyword>
<feature type="region of interest" description="Disordered" evidence="8">
    <location>
        <begin position="431"/>
        <end position="485"/>
    </location>
</feature>
<dbReference type="OrthoDB" id="3404679at2"/>
<accession>A0A0W1KKJ0</accession>
<keyword evidence="2" id="KW-1003">Cell membrane</keyword>
<feature type="transmembrane region" description="Helical" evidence="9">
    <location>
        <begin position="152"/>
        <end position="169"/>
    </location>
</feature>
<dbReference type="RefSeq" id="WP_062612767.1">
    <property type="nucleotide sequence ID" value="NZ_CALTZF010000007.1"/>
</dbReference>
<dbReference type="Proteomes" id="UP000054404">
    <property type="component" value="Unassembled WGS sequence"/>
</dbReference>
<evidence type="ECO:0000256" key="5">
    <source>
        <dbReference type="ARBA" id="ARBA00022989"/>
    </source>
</evidence>
<dbReference type="EMBL" id="JASPDQ010000010">
    <property type="protein sequence ID" value="MDK8601875.1"/>
    <property type="molecule type" value="Genomic_DNA"/>
</dbReference>
<reference evidence="11 13" key="1">
    <citation type="submission" date="2015-11" db="EMBL/GenBank/DDBJ databases">
        <title>Draft Genome Sequence of the Type Strain Trueperella bernardiae LCDC 89-0504T, Isolated from Blood Culture.</title>
        <authorList>
            <person name="Bernier A.-M."/>
            <person name="Bernard K."/>
        </authorList>
    </citation>
    <scope>NUCLEOTIDE SEQUENCE [LARGE SCALE GENOMIC DNA]</scope>
    <source>
        <strain evidence="11 13">LCDC 89-0504</strain>
    </source>
</reference>
<feature type="transmembrane region" description="Helical" evidence="9">
    <location>
        <begin position="189"/>
        <end position="210"/>
    </location>
</feature>
<feature type="domain" description="Acyltransferase 3" evidence="10">
    <location>
        <begin position="16"/>
        <end position="360"/>
    </location>
</feature>
<dbReference type="SUPFAM" id="SSF52266">
    <property type="entry name" value="SGNH hydrolase"/>
    <property type="match status" value="1"/>
</dbReference>
<keyword evidence="6 9" id="KW-0472">Membrane</keyword>
<gene>
    <name evidence="11" type="primary">oatA_1</name>
    <name evidence="11" type="ORF">AQZ59_00447</name>
    <name evidence="12" type="ORF">QP858_05290</name>
</gene>
<dbReference type="PANTHER" id="PTHR23028:SF53">
    <property type="entry name" value="ACYL_TRANSF_3 DOMAIN-CONTAINING PROTEIN"/>
    <property type="match status" value="1"/>
</dbReference>
<name>A0A0W1KKJ0_9ACTO</name>
<dbReference type="GO" id="GO:0016747">
    <property type="term" value="F:acyltransferase activity, transferring groups other than amino-acyl groups"/>
    <property type="evidence" value="ECO:0007669"/>
    <property type="project" value="InterPro"/>
</dbReference>
<dbReference type="Pfam" id="PF01757">
    <property type="entry name" value="Acyl_transf_3"/>
    <property type="match status" value="1"/>
</dbReference>
<dbReference type="AlphaFoldDB" id="A0A0W1KKJ0"/>
<dbReference type="InterPro" id="IPR036514">
    <property type="entry name" value="SGNH_hydro_sf"/>
</dbReference>
<dbReference type="InterPro" id="IPR002656">
    <property type="entry name" value="Acyl_transf_3_dom"/>
</dbReference>
<dbReference type="Gene3D" id="3.40.50.1110">
    <property type="entry name" value="SGNH hydrolase"/>
    <property type="match status" value="1"/>
</dbReference>
<keyword evidence="13" id="KW-1185">Reference proteome</keyword>
<feature type="transmembrane region" description="Helical" evidence="9">
    <location>
        <begin position="20"/>
        <end position="35"/>
    </location>
</feature>
<feature type="transmembrane region" description="Helical" evidence="9">
    <location>
        <begin position="222"/>
        <end position="240"/>
    </location>
</feature>
<evidence type="ECO:0000259" key="10">
    <source>
        <dbReference type="Pfam" id="PF01757"/>
    </source>
</evidence>
<feature type="transmembrane region" description="Helical" evidence="9">
    <location>
        <begin position="41"/>
        <end position="62"/>
    </location>
</feature>
<keyword evidence="4 9" id="KW-0812">Transmembrane</keyword>
<feature type="transmembrane region" description="Helical" evidence="9">
    <location>
        <begin position="252"/>
        <end position="270"/>
    </location>
</feature>
<keyword evidence="5 9" id="KW-1133">Transmembrane helix</keyword>
<feature type="transmembrane region" description="Helical" evidence="9">
    <location>
        <begin position="276"/>
        <end position="296"/>
    </location>
</feature>
<dbReference type="PATRIC" id="fig|59561.3.peg.441"/>
<dbReference type="InterPro" id="IPR050879">
    <property type="entry name" value="Acyltransferase_3"/>
</dbReference>
<evidence type="ECO:0000256" key="8">
    <source>
        <dbReference type="SAM" id="MobiDB-lite"/>
    </source>
</evidence>
<dbReference type="PANTHER" id="PTHR23028">
    <property type="entry name" value="ACETYLTRANSFERASE"/>
    <property type="match status" value="1"/>
</dbReference>
<evidence type="ECO:0000313" key="11">
    <source>
        <dbReference type="EMBL" id="KTF04466.1"/>
    </source>
</evidence>
<evidence type="ECO:0000313" key="12">
    <source>
        <dbReference type="EMBL" id="MDK8601875.1"/>
    </source>
</evidence>
<dbReference type="EMBL" id="LNIZ01000002">
    <property type="protein sequence ID" value="KTF04466.1"/>
    <property type="molecule type" value="Genomic_DNA"/>
</dbReference>
<comment type="caution">
    <text evidence="11">The sequence shown here is derived from an EMBL/GenBank/DDBJ whole genome shotgun (WGS) entry which is preliminary data.</text>
</comment>
<protein>
    <submittedName>
        <fullName evidence="12">Acyltransferase family protein</fullName>
    </submittedName>
    <submittedName>
        <fullName evidence="11">O-acetyltransferase OatA</fullName>
        <ecNumber evidence="11 12">2.3.1.-</ecNumber>
    </submittedName>
</protein>
<keyword evidence="7 11" id="KW-0012">Acyltransferase</keyword>
<evidence type="ECO:0000256" key="2">
    <source>
        <dbReference type="ARBA" id="ARBA00022475"/>
    </source>
</evidence>
<reference evidence="12" key="2">
    <citation type="submission" date="2023-05" db="EMBL/GenBank/DDBJ databases">
        <title>Genomic Catalog of Human Bladder Bacteria.</title>
        <authorList>
            <person name="Du J."/>
        </authorList>
    </citation>
    <scope>NUCLEOTIDE SEQUENCE</scope>
    <source>
        <strain evidence="12">UMB1304A</strain>
    </source>
</reference>
<feature type="transmembrane region" description="Helical" evidence="9">
    <location>
        <begin position="388"/>
        <end position="410"/>
    </location>
</feature>
<feature type="transmembrane region" description="Helical" evidence="9">
    <location>
        <begin position="324"/>
        <end position="341"/>
    </location>
</feature>
<feature type="compositionally biased region" description="Low complexity" evidence="8">
    <location>
        <begin position="451"/>
        <end position="471"/>
    </location>
</feature>
<dbReference type="GO" id="GO:0009103">
    <property type="term" value="P:lipopolysaccharide biosynthetic process"/>
    <property type="evidence" value="ECO:0007669"/>
    <property type="project" value="TreeGrafter"/>
</dbReference>
<organism evidence="11 13">
    <name type="scientific">Trueperella bernardiae</name>
    <dbReference type="NCBI Taxonomy" id="59561"/>
    <lineage>
        <taxon>Bacteria</taxon>
        <taxon>Bacillati</taxon>
        <taxon>Actinomycetota</taxon>
        <taxon>Actinomycetes</taxon>
        <taxon>Actinomycetales</taxon>
        <taxon>Actinomycetaceae</taxon>
        <taxon>Trueperella</taxon>
    </lineage>
</organism>
<comment type="subcellular location">
    <subcellularLocation>
        <location evidence="1">Cell membrane</location>
        <topology evidence="1">Multi-pass membrane protein</topology>
    </subcellularLocation>
</comment>
<evidence type="ECO:0000256" key="4">
    <source>
        <dbReference type="ARBA" id="ARBA00022692"/>
    </source>
</evidence>
<evidence type="ECO:0000256" key="1">
    <source>
        <dbReference type="ARBA" id="ARBA00004651"/>
    </source>
</evidence>
<dbReference type="GO" id="GO:0005886">
    <property type="term" value="C:plasma membrane"/>
    <property type="evidence" value="ECO:0007669"/>
    <property type="project" value="UniProtKB-SubCell"/>
</dbReference>
<feature type="compositionally biased region" description="Gly residues" evidence="8">
    <location>
        <begin position="438"/>
        <end position="450"/>
    </location>
</feature>